<evidence type="ECO:0000313" key="2">
    <source>
        <dbReference type="Proteomes" id="UP001331761"/>
    </source>
</evidence>
<evidence type="ECO:0000313" key="1">
    <source>
        <dbReference type="EMBL" id="KAK5977367.1"/>
    </source>
</evidence>
<keyword evidence="2" id="KW-1185">Reference proteome</keyword>
<gene>
    <name evidence="1" type="ORF">GCK32_022382</name>
</gene>
<dbReference type="Proteomes" id="UP001331761">
    <property type="component" value="Unassembled WGS sequence"/>
</dbReference>
<dbReference type="PANTHER" id="PTHR47836">
    <property type="entry name" value="PROTEIN CBG09520-RELATED"/>
    <property type="match status" value="1"/>
</dbReference>
<organism evidence="1 2">
    <name type="scientific">Trichostrongylus colubriformis</name>
    <name type="common">Black scour worm</name>
    <dbReference type="NCBI Taxonomy" id="6319"/>
    <lineage>
        <taxon>Eukaryota</taxon>
        <taxon>Metazoa</taxon>
        <taxon>Ecdysozoa</taxon>
        <taxon>Nematoda</taxon>
        <taxon>Chromadorea</taxon>
        <taxon>Rhabditida</taxon>
        <taxon>Rhabditina</taxon>
        <taxon>Rhabditomorpha</taxon>
        <taxon>Strongyloidea</taxon>
        <taxon>Trichostrongylidae</taxon>
        <taxon>Trichostrongylus</taxon>
    </lineage>
</organism>
<reference evidence="1 2" key="1">
    <citation type="submission" date="2019-10" db="EMBL/GenBank/DDBJ databases">
        <title>Assembly and Annotation for the nematode Trichostrongylus colubriformis.</title>
        <authorList>
            <person name="Martin J."/>
        </authorList>
    </citation>
    <scope>NUCLEOTIDE SEQUENCE [LARGE SCALE GENOMIC DNA]</scope>
    <source>
        <strain evidence="1">G859</strain>
        <tissue evidence="1">Whole worm</tissue>
    </source>
</reference>
<proteinExistence type="predicted"/>
<accession>A0AAN8FN58</accession>
<dbReference type="EMBL" id="WIXE01010694">
    <property type="protein sequence ID" value="KAK5977367.1"/>
    <property type="molecule type" value="Genomic_DNA"/>
</dbReference>
<dbReference type="PANTHER" id="PTHR47836:SF1">
    <property type="entry name" value="GLYCO_HYDRO_19_CAT DOMAIN-CONTAINING PROTEIN"/>
    <property type="match status" value="1"/>
</dbReference>
<name>A0AAN8FN58_TRICO</name>
<feature type="non-terminal residue" evidence="1">
    <location>
        <position position="1"/>
    </location>
</feature>
<dbReference type="AlphaFoldDB" id="A0AAN8FN58"/>
<protein>
    <submittedName>
        <fullName evidence="1">Uncharacterized protein</fullName>
    </submittedName>
</protein>
<sequence length="78" mass="8726">GDWRQSEKNRRAGFSGPIFGPTSLVINNECGGEDTEEPGMLDGFDAVQHMYSWQPDWGNMWRSRPCDCAPAPYGGKPY</sequence>
<comment type="caution">
    <text evidence="1">The sequence shown here is derived from an EMBL/GenBank/DDBJ whole genome shotgun (WGS) entry which is preliminary data.</text>
</comment>